<name>A0A396H2Y4_MEDTR</name>
<reference evidence="1" key="1">
    <citation type="journal article" date="2018" name="Nat. Plants">
        <title>Whole-genome landscape of Medicago truncatula symbiotic genes.</title>
        <authorList>
            <person name="Pecrix Y."/>
            <person name="Gamas P."/>
            <person name="Carrere S."/>
        </authorList>
    </citation>
    <scope>NUCLEOTIDE SEQUENCE</scope>
    <source>
        <tissue evidence="1">Leaves</tissue>
    </source>
</reference>
<accession>A0A396H2Y4</accession>
<sequence length="64" mass="7650">MTNHKWKISTTKGSYVSINLHQSLLKFLKREVELIVIKYIMLKNETKFTKPFQSYQISRCINTE</sequence>
<dbReference type="Proteomes" id="UP000265566">
    <property type="component" value="Chromosome 7"/>
</dbReference>
<comment type="caution">
    <text evidence="1">The sequence shown here is derived from an EMBL/GenBank/DDBJ whole genome shotgun (WGS) entry which is preliminary data.</text>
</comment>
<protein>
    <submittedName>
        <fullName evidence="1">Uncharacterized protein</fullName>
    </submittedName>
</protein>
<dbReference type="EMBL" id="PSQE01000007">
    <property type="protein sequence ID" value="RHN47063.1"/>
    <property type="molecule type" value="Genomic_DNA"/>
</dbReference>
<dbReference type="AlphaFoldDB" id="A0A396H2Y4"/>
<proteinExistence type="predicted"/>
<evidence type="ECO:0000313" key="1">
    <source>
        <dbReference type="EMBL" id="RHN47063.1"/>
    </source>
</evidence>
<gene>
    <name evidence="1" type="ORF">MtrunA17_Chr7g0248901</name>
</gene>
<organism evidence="1">
    <name type="scientific">Medicago truncatula</name>
    <name type="common">Barrel medic</name>
    <name type="synonym">Medicago tribuloides</name>
    <dbReference type="NCBI Taxonomy" id="3880"/>
    <lineage>
        <taxon>Eukaryota</taxon>
        <taxon>Viridiplantae</taxon>
        <taxon>Streptophyta</taxon>
        <taxon>Embryophyta</taxon>
        <taxon>Tracheophyta</taxon>
        <taxon>Spermatophyta</taxon>
        <taxon>Magnoliopsida</taxon>
        <taxon>eudicotyledons</taxon>
        <taxon>Gunneridae</taxon>
        <taxon>Pentapetalae</taxon>
        <taxon>rosids</taxon>
        <taxon>fabids</taxon>
        <taxon>Fabales</taxon>
        <taxon>Fabaceae</taxon>
        <taxon>Papilionoideae</taxon>
        <taxon>50 kb inversion clade</taxon>
        <taxon>NPAAA clade</taxon>
        <taxon>Hologalegina</taxon>
        <taxon>IRL clade</taxon>
        <taxon>Trifolieae</taxon>
        <taxon>Medicago</taxon>
    </lineage>
</organism>
<dbReference type="Gramene" id="rna41618">
    <property type="protein sequence ID" value="RHN47063.1"/>
    <property type="gene ID" value="gene41618"/>
</dbReference>